<dbReference type="EMBL" id="JBBKTW010000002">
    <property type="protein sequence ID" value="MEN2987569.1"/>
    <property type="molecule type" value="Genomic_DNA"/>
</dbReference>
<gene>
    <name evidence="1" type="ORF">WG926_04585</name>
</gene>
<accession>A0ABU9YFK0</accession>
<proteinExistence type="predicted"/>
<sequence>MSMSTFWIGVTGSGMEAMTLAGTGADAVRAVAGEDGRAKAGPSPAALGLDAALGWAASRSLAEAINGGTFARLAAGRADPTELATAVGLSVDRLLAQLAALGAQGLLYLEDDGQVILNPHAQGAADAAAALLAAGVPTAPGAIAWPVLDPATGGWAEALLRPRGRWLVLGGDAGFAEGFARSGAVEVVRIDENDPAFAAALADPGQDWPQGLDGVLILRGLGRQHKSLISAAIEASEEALGPDGRFACLDLMLDDDYSGPRHAGLWSYAQADLGSEAPPLTLNFLGLRLAEVGFAPPSSADAPDGVHRLVWSLRD</sequence>
<dbReference type="Proteomes" id="UP001413721">
    <property type="component" value="Unassembled WGS sequence"/>
</dbReference>
<name>A0ABU9YFK0_9PROT</name>
<protein>
    <submittedName>
        <fullName evidence="1">Uncharacterized protein</fullName>
    </submittedName>
</protein>
<evidence type="ECO:0000313" key="2">
    <source>
        <dbReference type="Proteomes" id="UP001413721"/>
    </source>
</evidence>
<dbReference type="InterPro" id="IPR036390">
    <property type="entry name" value="WH_DNA-bd_sf"/>
</dbReference>
<keyword evidence="2" id="KW-1185">Reference proteome</keyword>
<comment type="caution">
    <text evidence="1">The sequence shown here is derived from an EMBL/GenBank/DDBJ whole genome shotgun (WGS) entry which is preliminary data.</text>
</comment>
<evidence type="ECO:0000313" key="1">
    <source>
        <dbReference type="EMBL" id="MEN2987569.1"/>
    </source>
</evidence>
<dbReference type="SUPFAM" id="SSF46785">
    <property type="entry name" value="Winged helix' DNA-binding domain"/>
    <property type="match status" value="1"/>
</dbReference>
<reference evidence="1 2" key="1">
    <citation type="submission" date="2024-03" db="EMBL/GenBank/DDBJ databases">
        <title>High-quality draft genome sequencing of Tistrella sp. BH-R2-4.</title>
        <authorList>
            <person name="Dong C."/>
        </authorList>
    </citation>
    <scope>NUCLEOTIDE SEQUENCE [LARGE SCALE GENOMIC DNA]</scope>
    <source>
        <strain evidence="1 2">BH-R2-4</strain>
    </source>
</reference>
<dbReference type="RefSeq" id="WP_345932317.1">
    <property type="nucleotide sequence ID" value="NZ_JBBKTV010000003.1"/>
</dbReference>
<organism evidence="1 2">
    <name type="scientific">Tistrella arctica</name>
    <dbReference type="NCBI Taxonomy" id="3133430"/>
    <lineage>
        <taxon>Bacteria</taxon>
        <taxon>Pseudomonadati</taxon>
        <taxon>Pseudomonadota</taxon>
        <taxon>Alphaproteobacteria</taxon>
        <taxon>Geminicoccales</taxon>
        <taxon>Geminicoccaceae</taxon>
        <taxon>Tistrella</taxon>
    </lineage>
</organism>